<keyword evidence="9" id="KW-0995">Kinetochore</keyword>
<dbReference type="OrthoDB" id="193920at2759"/>
<comment type="subcellular location">
    <subcellularLocation>
        <location evidence="2">Chromosome</location>
        <location evidence="2">Centromere</location>
        <location evidence="2">Kinetochore</location>
    </subcellularLocation>
    <subcellularLocation>
        <location evidence="1">Cytoplasm</location>
        <location evidence="1">Cytoskeleton</location>
        <location evidence="1">Spindle</location>
    </subcellularLocation>
</comment>
<comment type="similarity">
    <text evidence="3">Belongs to the SKA2 family.</text>
</comment>
<dbReference type="EMBL" id="JAIZAY010000019">
    <property type="protein sequence ID" value="KAJ8023945.1"/>
    <property type="molecule type" value="Genomic_DNA"/>
</dbReference>
<dbReference type="GO" id="GO:0000278">
    <property type="term" value="P:mitotic cell cycle"/>
    <property type="evidence" value="ECO:0007669"/>
    <property type="project" value="TreeGrafter"/>
</dbReference>
<dbReference type="PANTHER" id="PTHR32017:SF3">
    <property type="entry name" value="SPINDLE AND KINETOCHORE-ASSOCIATED PROTEIN 2"/>
    <property type="match status" value="1"/>
</dbReference>
<reference evidence="17" key="1">
    <citation type="submission" date="2021-10" db="EMBL/GenBank/DDBJ databases">
        <title>Tropical sea cucumber genome reveals ecological adaptation and Cuvierian tubules defense mechanism.</title>
        <authorList>
            <person name="Chen T."/>
        </authorList>
    </citation>
    <scope>NUCLEOTIDE SEQUENCE</scope>
    <source>
        <strain evidence="17">Nanhai2018</strain>
        <tissue evidence="17">Muscle</tissue>
    </source>
</reference>
<dbReference type="Proteomes" id="UP001152320">
    <property type="component" value="Chromosome 19"/>
</dbReference>
<evidence type="ECO:0000256" key="15">
    <source>
        <dbReference type="SAM" id="MobiDB-lite"/>
    </source>
</evidence>
<keyword evidence="18" id="KW-1185">Reference proteome</keyword>
<keyword evidence="11" id="KW-0131">Cell cycle</keyword>
<dbReference type="InterPro" id="IPR042091">
    <property type="entry name" value="Ska2_N"/>
</dbReference>
<evidence type="ECO:0000256" key="9">
    <source>
        <dbReference type="ARBA" id="ARBA00022838"/>
    </source>
</evidence>
<keyword evidence="12" id="KW-0137">Centromere</keyword>
<dbReference type="Pfam" id="PF11362">
    <property type="entry name" value="DUF3161"/>
    <property type="match status" value="1"/>
</dbReference>
<feature type="coiled-coil region" evidence="14">
    <location>
        <begin position="56"/>
        <end position="101"/>
    </location>
</feature>
<evidence type="ECO:0000256" key="8">
    <source>
        <dbReference type="ARBA" id="ARBA00022776"/>
    </source>
</evidence>
<evidence type="ECO:0000256" key="3">
    <source>
        <dbReference type="ARBA" id="ARBA00010684"/>
    </source>
</evidence>
<keyword evidence="6" id="KW-0132">Cell division</keyword>
<dbReference type="Gene3D" id="6.10.250.1380">
    <property type="match status" value="1"/>
</dbReference>
<dbReference type="GO" id="GO:0051301">
    <property type="term" value="P:cell division"/>
    <property type="evidence" value="ECO:0007669"/>
    <property type="project" value="UniProtKB-KW"/>
</dbReference>
<dbReference type="GO" id="GO:0008017">
    <property type="term" value="F:microtubule binding"/>
    <property type="evidence" value="ECO:0007669"/>
    <property type="project" value="InterPro"/>
</dbReference>
<keyword evidence="5" id="KW-0963">Cytoplasm</keyword>
<feature type="region of interest" description="Disordered" evidence="15">
    <location>
        <begin position="133"/>
        <end position="182"/>
    </location>
</feature>
<evidence type="ECO:0000256" key="13">
    <source>
        <dbReference type="ARBA" id="ARBA00029651"/>
    </source>
</evidence>
<keyword evidence="4" id="KW-0158">Chromosome</keyword>
<keyword evidence="7" id="KW-0493">Microtubule</keyword>
<evidence type="ECO:0000256" key="7">
    <source>
        <dbReference type="ARBA" id="ARBA00022701"/>
    </source>
</evidence>
<evidence type="ECO:0000313" key="17">
    <source>
        <dbReference type="EMBL" id="KAJ8023945.1"/>
    </source>
</evidence>
<evidence type="ECO:0000256" key="4">
    <source>
        <dbReference type="ARBA" id="ARBA00022454"/>
    </source>
</evidence>
<evidence type="ECO:0000313" key="18">
    <source>
        <dbReference type="Proteomes" id="UP001152320"/>
    </source>
</evidence>
<keyword evidence="10" id="KW-0206">Cytoskeleton</keyword>
<proteinExistence type="inferred from homology"/>
<keyword evidence="8" id="KW-0498">Mitosis</keyword>
<evidence type="ECO:0000256" key="1">
    <source>
        <dbReference type="ARBA" id="ARBA00004186"/>
    </source>
</evidence>
<sequence>MAQNDLEPAVEKMEAMFRKADSNLEYLSRKLNDDFQQGLGDAGNLELSPIEMKQRLLQVKKEFKSLQEDAENIKKAQEEMMSQFKGQLAEAARAIQSLQSATGIDIEDSSEAQTSIEALLGIKLTTGMSQHLKQVSNNSSKEGSTESPQQDGSPGEAQAMSSSPTGFQEEDVSPADLRSSGKEFVPVHESEFQSVSEFVRGRSTLSDVNRVRLNIFSLFQQTYRKLYDHFQEEPQSAPLTVKEMTSMGMRVTGATGQAKLKVLRALKIITISNKGDVKLV</sequence>
<evidence type="ECO:0000256" key="5">
    <source>
        <dbReference type="ARBA" id="ARBA00022490"/>
    </source>
</evidence>
<feature type="domain" description="Ska2 N-terminal" evidence="16">
    <location>
        <begin position="7"/>
        <end position="113"/>
    </location>
</feature>
<dbReference type="Pfam" id="PF16740">
    <property type="entry name" value="SKA2"/>
    <property type="match status" value="1"/>
</dbReference>
<evidence type="ECO:0000256" key="14">
    <source>
        <dbReference type="SAM" id="Coils"/>
    </source>
</evidence>
<name>A0A9Q1BER9_HOLLE</name>
<evidence type="ECO:0000256" key="12">
    <source>
        <dbReference type="ARBA" id="ARBA00023328"/>
    </source>
</evidence>
<evidence type="ECO:0000259" key="16">
    <source>
        <dbReference type="Pfam" id="PF16740"/>
    </source>
</evidence>
<organism evidence="17 18">
    <name type="scientific">Holothuria leucospilota</name>
    <name type="common">Black long sea cucumber</name>
    <name type="synonym">Mertensiothuria leucospilota</name>
    <dbReference type="NCBI Taxonomy" id="206669"/>
    <lineage>
        <taxon>Eukaryota</taxon>
        <taxon>Metazoa</taxon>
        <taxon>Echinodermata</taxon>
        <taxon>Eleutherozoa</taxon>
        <taxon>Echinozoa</taxon>
        <taxon>Holothuroidea</taxon>
        <taxon>Aspidochirotacea</taxon>
        <taxon>Aspidochirotida</taxon>
        <taxon>Holothuriidae</taxon>
        <taxon>Holothuria</taxon>
    </lineage>
</organism>
<evidence type="ECO:0000256" key="10">
    <source>
        <dbReference type="ARBA" id="ARBA00023212"/>
    </source>
</evidence>
<gene>
    <name evidence="17" type="ORF">HOLleu_36530</name>
</gene>
<keyword evidence="14" id="KW-0175">Coiled coil</keyword>
<protein>
    <recommendedName>
        <fullName evidence="13">Protein FAM33A</fullName>
    </recommendedName>
</protein>
<comment type="caution">
    <text evidence="17">The sequence shown here is derived from an EMBL/GenBank/DDBJ whole genome shotgun (WGS) entry which is preliminary data.</text>
</comment>
<dbReference type="PANTHER" id="PTHR32017">
    <property type="entry name" value="SPINDLE AND KINETOCHORE-ASSOCIATED PROTEIN 2"/>
    <property type="match status" value="1"/>
</dbReference>
<dbReference type="GO" id="GO:0000940">
    <property type="term" value="C:outer kinetochore"/>
    <property type="evidence" value="ECO:0007669"/>
    <property type="project" value="InterPro"/>
</dbReference>
<dbReference type="InterPro" id="IPR026762">
    <property type="entry name" value="Ska2"/>
</dbReference>
<accession>A0A9Q1BER9</accession>
<dbReference type="AlphaFoldDB" id="A0A9Q1BER9"/>
<evidence type="ECO:0000256" key="2">
    <source>
        <dbReference type="ARBA" id="ARBA00004629"/>
    </source>
</evidence>
<dbReference type="GO" id="GO:0007059">
    <property type="term" value="P:chromosome segregation"/>
    <property type="evidence" value="ECO:0007669"/>
    <property type="project" value="InterPro"/>
</dbReference>
<dbReference type="GO" id="GO:0005876">
    <property type="term" value="C:spindle microtubule"/>
    <property type="evidence" value="ECO:0007669"/>
    <property type="project" value="InterPro"/>
</dbReference>
<evidence type="ECO:0000256" key="11">
    <source>
        <dbReference type="ARBA" id="ARBA00023306"/>
    </source>
</evidence>
<feature type="compositionally biased region" description="Polar residues" evidence="15">
    <location>
        <begin position="133"/>
        <end position="152"/>
    </location>
</feature>
<evidence type="ECO:0000256" key="6">
    <source>
        <dbReference type="ARBA" id="ARBA00022618"/>
    </source>
</evidence>